<keyword evidence="2" id="KW-1185">Reference proteome</keyword>
<reference evidence="1 2" key="1">
    <citation type="submission" date="2023-07" db="EMBL/GenBank/DDBJ databases">
        <title>Sorghum-associated microbial communities from plants grown in Nebraska, USA.</title>
        <authorList>
            <person name="Schachtman D."/>
        </authorList>
    </citation>
    <scope>NUCLEOTIDE SEQUENCE [LARGE SCALE GENOMIC DNA]</scope>
    <source>
        <strain evidence="1 2">BE316</strain>
    </source>
</reference>
<proteinExistence type="predicted"/>
<organism evidence="1 2">
    <name type="scientific">Roseateles asaccharophilus</name>
    <dbReference type="NCBI Taxonomy" id="582607"/>
    <lineage>
        <taxon>Bacteria</taxon>
        <taxon>Pseudomonadati</taxon>
        <taxon>Pseudomonadota</taxon>
        <taxon>Betaproteobacteria</taxon>
        <taxon>Burkholderiales</taxon>
        <taxon>Sphaerotilaceae</taxon>
        <taxon>Roseateles</taxon>
    </lineage>
</organism>
<evidence type="ECO:0000313" key="2">
    <source>
        <dbReference type="Proteomes" id="UP001180825"/>
    </source>
</evidence>
<dbReference type="SUPFAM" id="SSF160424">
    <property type="entry name" value="BH3703-like"/>
    <property type="match status" value="1"/>
</dbReference>
<protein>
    <submittedName>
        <fullName evidence="1">Uncharacterized protein</fullName>
    </submittedName>
</protein>
<accession>A0ABU2A701</accession>
<dbReference type="RefSeq" id="WP_310328183.1">
    <property type="nucleotide sequence ID" value="NZ_JAVDXV010000003.1"/>
</dbReference>
<dbReference type="EMBL" id="JAVDXV010000003">
    <property type="protein sequence ID" value="MDR7332984.1"/>
    <property type="molecule type" value="Genomic_DNA"/>
</dbReference>
<sequence length="123" mass="14021">MQTALEQLDDLQQLIALALFESISIKGWVLAKLMARYSPGGVGALDFHTRSSAGVSREMPADDHLDRLTLLTMKHWRLTQELGLPRWYMMTVSLQASGKYAIDFEYRDDYQEGDIMKPLVEVD</sequence>
<evidence type="ECO:0000313" key="1">
    <source>
        <dbReference type="EMBL" id="MDR7332984.1"/>
    </source>
</evidence>
<gene>
    <name evidence="1" type="ORF">J2X21_002117</name>
</gene>
<comment type="caution">
    <text evidence="1">The sequence shown here is derived from an EMBL/GenBank/DDBJ whole genome shotgun (WGS) entry which is preliminary data.</text>
</comment>
<dbReference type="Proteomes" id="UP001180825">
    <property type="component" value="Unassembled WGS sequence"/>
</dbReference>
<dbReference type="InterPro" id="IPR036170">
    <property type="entry name" value="YezG-like_sf"/>
</dbReference>
<name>A0ABU2A701_9BURK</name>